<proteinExistence type="inferred from homology"/>
<evidence type="ECO:0000256" key="1">
    <source>
        <dbReference type="ARBA" id="ARBA00005107"/>
    </source>
</evidence>
<organism evidence="6">
    <name type="scientific">Dissoconium aciculare CBS 342.82</name>
    <dbReference type="NCBI Taxonomy" id="1314786"/>
    <lineage>
        <taxon>Eukaryota</taxon>
        <taxon>Fungi</taxon>
        <taxon>Dikarya</taxon>
        <taxon>Ascomycota</taxon>
        <taxon>Pezizomycotina</taxon>
        <taxon>Dothideomycetes</taxon>
        <taxon>Dothideomycetidae</taxon>
        <taxon>Mycosphaerellales</taxon>
        <taxon>Dissoconiaceae</taxon>
        <taxon>Dissoconium</taxon>
    </lineage>
</organism>
<evidence type="ECO:0000256" key="4">
    <source>
        <dbReference type="ARBA" id="ARBA00023002"/>
    </source>
</evidence>
<reference evidence="6" key="3">
    <citation type="submission" date="2025-08" db="UniProtKB">
        <authorList>
            <consortium name="RefSeq"/>
        </authorList>
    </citation>
    <scope>IDENTIFICATION</scope>
    <source>
        <strain evidence="6">CBS 342.82</strain>
    </source>
</reference>
<gene>
    <name evidence="6" type="ORF">K489DRAFT_379984</name>
</gene>
<comment type="similarity">
    <text evidence="2">Belongs to the fgaFS/easG family.</text>
</comment>
<dbReference type="InterPro" id="IPR019901">
    <property type="entry name" value="Ergot_alkaloid_biosynthesis"/>
</dbReference>
<sequence length="292" mass="32315">MTILITGSNGITARRLTALLHPQYPLLIASRSVRSEATSPPRVRFDWKDPKTFTNPFEHAQAQRQPITAVYLVAPTGEQDVTDGELTFISLAAGRGVKRFVLLGSSMVPEGGPFMGQVHKRLREMNGVEWAVLRPSWFMENFSEQQHLPTILHERKIYTATGRGRLPFCSADDIAATAFHALTSPSPPDREFFILGPDLLSYADVARILTDVIGEEVTHVDLSSEGLIGRLMAFGVSGATAELLAGMDERIRRGAEERTGGDVEDVLGRPPRSLRRFAEDNRSVWARHRGNV</sequence>
<dbReference type="PANTHER" id="PTHR43162:SF1">
    <property type="entry name" value="PRESTALK A DIFFERENTIATION PROTEIN A"/>
    <property type="match status" value="1"/>
</dbReference>
<reference evidence="6" key="1">
    <citation type="submission" date="2020-01" db="EMBL/GenBank/DDBJ databases">
        <authorList>
            <consortium name="DOE Joint Genome Institute"/>
            <person name="Haridas S."/>
            <person name="Albert R."/>
            <person name="Binder M."/>
            <person name="Bloem J."/>
            <person name="Labutti K."/>
            <person name="Salamov A."/>
            <person name="Andreopoulos B."/>
            <person name="Baker S.E."/>
            <person name="Barry K."/>
            <person name="Bills G."/>
            <person name="Bluhm B.H."/>
            <person name="Cannon C."/>
            <person name="Castanera R."/>
            <person name="Culley D.E."/>
            <person name="Daum C."/>
            <person name="Ezra D."/>
            <person name="Gonzalez J.B."/>
            <person name="Henrissat B."/>
            <person name="Kuo A."/>
            <person name="Liang C."/>
            <person name="Lipzen A."/>
            <person name="Lutzoni F."/>
            <person name="Magnuson J."/>
            <person name="Mondo S."/>
            <person name="Nolan M."/>
            <person name="Ohm R."/>
            <person name="Pangilinan J."/>
            <person name="Park H.-J."/>
            <person name="Ramirez L."/>
            <person name="Alfaro M."/>
            <person name="Sun H."/>
            <person name="Tritt A."/>
            <person name="Yoshinaga Y."/>
            <person name="Zwiers L.-H."/>
            <person name="Turgeon B.G."/>
            <person name="Goodwin S.B."/>
            <person name="Spatafora J.W."/>
            <person name="Crous P.W."/>
            <person name="Grigoriev I.V."/>
        </authorList>
    </citation>
    <scope>NUCLEOTIDE SEQUENCE</scope>
    <source>
        <strain evidence="6">CBS 342.82</strain>
    </source>
</reference>
<comment type="pathway">
    <text evidence="1">Alkaloid biosynthesis; ergot alkaloid biosynthesis.</text>
</comment>
<dbReference type="GO" id="GO:0035835">
    <property type="term" value="P:indole alkaloid biosynthetic process"/>
    <property type="evidence" value="ECO:0007669"/>
    <property type="project" value="UniProtKB-UniPathway"/>
</dbReference>
<evidence type="ECO:0000256" key="3">
    <source>
        <dbReference type="ARBA" id="ARBA00022589"/>
    </source>
</evidence>
<keyword evidence="3" id="KW-0017">Alkaloid metabolism</keyword>
<protein>
    <submittedName>
        <fullName evidence="6">Ergot alkaloid A</fullName>
    </submittedName>
</protein>
<dbReference type="GO" id="GO:0016491">
    <property type="term" value="F:oxidoreductase activity"/>
    <property type="evidence" value="ECO:0007669"/>
    <property type="project" value="UniProtKB-KW"/>
</dbReference>
<dbReference type="UniPathway" id="UPA00327"/>
<dbReference type="GeneID" id="54362581"/>
<evidence type="ECO:0000313" key="6">
    <source>
        <dbReference type="RefSeq" id="XP_033459659.1"/>
    </source>
</evidence>
<keyword evidence="4" id="KW-0560">Oxidoreductase</keyword>
<evidence type="ECO:0000256" key="2">
    <source>
        <dbReference type="ARBA" id="ARBA00005372"/>
    </source>
</evidence>
<dbReference type="SUPFAM" id="SSF51735">
    <property type="entry name" value="NAD(P)-binding Rossmann-fold domains"/>
    <property type="match status" value="1"/>
</dbReference>
<dbReference type="Gene3D" id="3.40.50.720">
    <property type="entry name" value="NAD(P)-binding Rossmann-like Domain"/>
    <property type="match status" value="1"/>
</dbReference>
<evidence type="ECO:0000313" key="5">
    <source>
        <dbReference type="Proteomes" id="UP000504637"/>
    </source>
</evidence>
<dbReference type="RefSeq" id="XP_033459659.1">
    <property type="nucleotide sequence ID" value="XM_033604781.1"/>
</dbReference>
<dbReference type="Proteomes" id="UP000504637">
    <property type="component" value="Unplaced"/>
</dbReference>
<accession>A0A6J3M3Z8</accession>
<keyword evidence="5" id="KW-1185">Reference proteome</keyword>
<dbReference type="Gene3D" id="3.90.25.10">
    <property type="entry name" value="UDP-galactose 4-epimerase, domain 1"/>
    <property type="match status" value="1"/>
</dbReference>
<dbReference type="InterPro" id="IPR036291">
    <property type="entry name" value="NAD(P)-bd_dom_sf"/>
</dbReference>
<dbReference type="OrthoDB" id="419598at2759"/>
<name>A0A6J3M3Z8_9PEZI</name>
<dbReference type="AlphaFoldDB" id="A0A6J3M3Z8"/>
<reference evidence="6" key="2">
    <citation type="submission" date="2020-04" db="EMBL/GenBank/DDBJ databases">
        <authorList>
            <consortium name="NCBI Genome Project"/>
        </authorList>
    </citation>
    <scope>NUCLEOTIDE SEQUENCE</scope>
    <source>
        <strain evidence="6">CBS 342.82</strain>
    </source>
</reference>
<dbReference type="InterPro" id="IPR051604">
    <property type="entry name" value="Ergot_Alk_Oxidoreductase"/>
</dbReference>
<dbReference type="NCBIfam" id="TIGR03649">
    <property type="entry name" value="ergot_EASG"/>
    <property type="match status" value="1"/>
</dbReference>
<dbReference type="PANTHER" id="PTHR43162">
    <property type="match status" value="1"/>
</dbReference>